<reference evidence="1 2" key="1">
    <citation type="submission" date="2019-02" db="EMBL/GenBank/DDBJ databases">
        <title>The genomic architecture of introgression among sibling species of bacteria.</title>
        <authorList>
            <person name="Cavassim M.I.A."/>
            <person name="Moeskjaer S."/>
            <person name="Moslemi C."/>
            <person name="Fields B."/>
            <person name="Bachmann A."/>
            <person name="Vilhjalmsson B."/>
            <person name="Schierup M.H."/>
            <person name="Young J.P.W."/>
            <person name="Andersen S.U."/>
        </authorList>
    </citation>
    <scope>NUCLEOTIDE SEQUENCE [LARGE SCALE GENOMIC DNA]</scope>
    <source>
        <strain evidence="1 2">SM92</strain>
    </source>
</reference>
<proteinExistence type="predicted"/>
<evidence type="ECO:0000313" key="2">
    <source>
        <dbReference type="Proteomes" id="UP000294215"/>
    </source>
</evidence>
<dbReference type="AlphaFoldDB" id="A0AB38I5W6"/>
<comment type="caution">
    <text evidence="1">The sequence shown here is derived from an EMBL/GenBank/DDBJ whole genome shotgun (WGS) entry which is preliminary data.</text>
</comment>
<protein>
    <submittedName>
        <fullName evidence="1">Uncharacterized protein</fullName>
    </submittedName>
</protein>
<name>A0AB38I5W6_9HYPH</name>
<sequence length="174" mass="19534">MSEDLNKSYGIPRLPDKVDEWERKRAPASLSDLDGNLAKTLTELALLAQTDLMKSALRAKNYIWAMDETGKIVLAVEELALTAPEAPYTGYPRRRGYRHPSEEKKLGHPTLLGEGHARIAGELAFDEDEEEVLHWVLNANSGRYCKQNPPSKAQVDQVAERFRELGVEVGVDYD</sequence>
<evidence type="ECO:0000313" key="1">
    <source>
        <dbReference type="EMBL" id="TBC15632.1"/>
    </source>
</evidence>
<accession>A0AB38I5W6</accession>
<dbReference type="Proteomes" id="UP000294215">
    <property type="component" value="Unassembled WGS sequence"/>
</dbReference>
<gene>
    <name evidence="1" type="ORF">ELH40_12195</name>
</gene>
<organism evidence="1 2">
    <name type="scientific">Rhizobium ruizarguesonis</name>
    <dbReference type="NCBI Taxonomy" id="2081791"/>
    <lineage>
        <taxon>Bacteria</taxon>
        <taxon>Pseudomonadati</taxon>
        <taxon>Pseudomonadota</taxon>
        <taxon>Alphaproteobacteria</taxon>
        <taxon>Hyphomicrobiales</taxon>
        <taxon>Rhizobiaceae</taxon>
        <taxon>Rhizobium/Agrobacterium group</taxon>
        <taxon>Rhizobium</taxon>
    </lineage>
</organism>
<dbReference type="EMBL" id="SIMR01000001">
    <property type="protein sequence ID" value="TBC15632.1"/>
    <property type="molecule type" value="Genomic_DNA"/>
</dbReference>
<dbReference type="RefSeq" id="WP_130774573.1">
    <property type="nucleotide sequence ID" value="NZ_SIMR01000001.1"/>
</dbReference>